<dbReference type="EMBL" id="QKKF02019433">
    <property type="protein sequence ID" value="RZF39970.1"/>
    <property type="molecule type" value="Genomic_DNA"/>
</dbReference>
<keyword evidence="6" id="KW-1185">Reference proteome</keyword>
<feature type="domain" description="SH3" evidence="4">
    <location>
        <begin position="334"/>
        <end position="393"/>
    </location>
</feature>
<dbReference type="AlphaFoldDB" id="A0A482X3K7"/>
<dbReference type="PANTHER" id="PTHR14167:SF107">
    <property type="entry name" value="PROTEIN CBG06887"/>
    <property type="match status" value="1"/>
</dbReference>
<dbReference type="Gene3D" id="2.30.30.40">
    <property type="entry name" value="SH3 Domains"/>
    <property type="match status" value="2"/>
</dbReference>
<evidence type="ECO:0000313" key="5">
    <source>
        <dbReference type="EMBL" id="RZF39970.1"/>
    </source>
</evidence>
<feature type="compositionally biased region" description="Polar residues" evidence="3">
    <location>
        <begin position="24"/>
        <end position="36"/>
    </location>
</feature>
<evidence type="ECO:0000256" key="1">
    <source>
        <dbReference type="ARBA" id="ARBA00022443"/>
    </source>
</evidence>
<name>A0A482X3K7_LAOST</name>
<dbReference type="GO" id="GO:0007015">
    <property type="term" value="P:actin filament organization"/>
    <property type="evidence" value="ECO:0007669"/>
    <property type="project" value="TreeGrafter"/>
</dbReference>
<dbReference type="SMR" id="A0A482X3K7"/>
<dbReference type="InterPro" id="IPR036028">
    <property type="entry name" value="SH3-like_dom_sf"/>
</dbReference>
<sequence>MDAAGRTFEMKVPTRPAPAPPGPSRNTQPCRTSTQLLDDFGNCDPFMDRKFSRSETTLATKKKPPPPRPPPPKLQTKSVNRKQVAGSIYRQICIKFIPKAPTQLLTNIFGRKPSKGNTKTDSDIHSSRSSPNSSIYGGSCYGSTQQTQAATNNVPSATLIDLNSPPASPTLTARSSSDGVESGFEDDFDFLTSTSSNTTTPLAPDNHWASESDPFSPLKRASPGLAMPPTIYEDISSFHSRKPQSSAPVPKFMPTIIGTRTSKPKRPPPMKAAAESISKVSLDSFDGEETKSNWSPPMPSVPPPPPPPEALDALLNGPQLPPRPTTLMSDTVERKKPYCIAQYDYEATHPDDLSFKVNDVISLISRVNAEWLKGQLMGKEGIFPESFVNVVVPLDEQPVDSFDNDAKAIALYTFSPETWDDLSFQEGDTVRILKRVNDDWLYGECGGRRGQFPANFVSSLFPDEDS</sequence>
<evidence type="ECO:0000256" key="2">
    <source>
        <dbReference type="PROSITE-ProRule" id="PRU00192"/>
    </source>
</evidence>
<dbReference type="PANTHER" id="PTHR14167">
    <property type="entry name" value="SH3 DOMAIN-CONTAINING"/>
    <property type="match status" value="1"/>
</dbReference>
<dbReference type="InterPro" id="IPR001452">
    <property type="entry name" value="SH3_domain"/>
</dbReference>
<dbReference type="Pfam" id="PF14604">
    <property type="entry name" value="SH3_9"/>
    <property type="match status" value="1"/>
</dbReference>
<dbReference type="Proteomes" id="UP000291343">
    <property type="component" value="Unassembled WGS sequence"/>
</dbReference>
<feature type="region of interest" description="Disordered" evidence="3">
    <location>
        <begin position="285"/>
        <end position="308"/>
    </location>
</feature>
<feature type="domain" description="SH3" evidence="4">
    <location>
        <begin position="403"/>
        <end position="462"/>
    </location>
</feature>
<feature type="region of interest" description="Disordered" evidence="3">
    <location>
        <begin position="108"/>
        <end position="207"/>
    </location>
</feature>
<accession>A0A482X3K7</accession>
<feature type="compositionally biased region" description="Polar residues" evidence="3">
    <location>
        <begin position="141"/>
        <end position="156"/>
    </location>
</feature>
<dbReference type="OrthoDB" id="27823at2759"/>
<dbReference type="SMART" id="SM00326">
    <property type="entry name" value="SH3"/>
    <property type="match status" value="2"/>
</dbReference>
<protein>
    <recommendedName>
        <fullName evidence="4">SH3 domain-containing protein</fullName>
    </recommendedName>
</protein>
<dbReference type="PRINTS" id="PR00452">
    <property type="entry name" value="SH3DOMAIN"/>
</dbReference>
<organism evidence="5 6">
    <name type="scientific">Laodelphax striatellus</name>
    <name type="common">Small brown planthopper</name>
    <name type="synonym">Delphax striatella</name>
    <dbReference type="NCBI Taxonomy" id="195883"/>
    <lineage>
        <taxon>Eukaryota</taxon>
        <taxon>Metazoa</taxon>
        <taxon>Ecdysozoa</taxon>
        <taxon>Arthropoda</taxon>
        <taxon>Hexapoda</taxon>
        <taxon>Insecta</taxon>
        <taxon>Pterygota</taxon>
        <taxon>Neoptera</taxon>
        <taxon>Paraneoptera</taxon>
        <taxon>Hemiptera</taxon>
        <taxon>Auchenorrhyncha</taxon>
        <taxon>Fulgoroidea</taxon>
        <taxon>Delphacidae</taxon>
        <taxon>Criomorphinae</taxon>
        <taxon>Laodelphax</taxon>
    </lineage>
</organism>
<evidence type="ECO:0000259" key="4">
    <source>
        <dbReference type="PROSITE" id="PS50002"/>
    </source>
</evidence>
<dbReference type="Pfam" id="PF00018">
    <property type="entry name" value="SH3_1"/>
    <property type="match status" value="1"/>
</dbReference>
<dbReference type="InterPro" id="IPR050384">
    <property type="entry name" value="Endophilin_SH3RF"/>
</dbReference>
<dbReference type="GO" id="GO:0016477">
    <property type="term" value="P:cell migration"/>
    <property type="evidence" value="ECO:0007669"/>
    <property type="project" value="TreeGrafter"/>
</dbReference>
<feature type="compositionally biased region" description="Pro residues" evidence="3">
    <location>
        <begin position="296"/>
        <end position="308"/>
    </location>
</feature>
<feature type="region of interest" description="Disordered" evidence="3">
    <location>
        <begin position="240"/>
        <end position="273"/>
    </location>
</feature>
<keyword evidence="1 2" id="KW-0728">SH3 domain</keyword>
<dbReference type="PRINTS" id="PR00499">
    <property type="entry name" value="P67PHOX"/>
</dbReference>
<evidence type="ECO:0000256" key="3">
    <source>
        <dbReference type="SAM" id="MobiDB-lite"/>
    </source>
</evidence>
<dbReference type="GO" id="GO:0016192">
    <property type="term" value="P:vesicle-mediated transport"/>
    <property type="evidence" value="ECO:0007669"/>
    <property type="project" value="UniProtKB-ARBA"/>
</dbReference>
<feature type="compositionally biased region" description="Low complexity" evidence="3">
    <location>
        <begin position="127"/>
        <end position="138"/>
    </location>
</feature>
<feature type="region of interest" description="Disordered" evidence="3">
    <location>
        <begin position="1"/>
        <end position="82"/>
    </location>
</feature>
<evidence type="ECO:0000313" key="6">
    <source>
        <dbReference type="Proteomes" id="UP000291343"/>
    </source>
</evidence>
<gene>
    <name evidence="5" type="ORF">LSTR_LSTR002373</name>
</gene>
<feature type="compositionally biased region" description="Polar residues" evidence="3">
    <location>
        <begin position="169"/>
        <end position="179"/>
    </location>
</feature>
<dbReference type="CDD" id="cd00174">
    <property type="entry name" value="SH3"/>
    <property type="match status" value="1"/>
</dbReference>
<proteinExistence type="predicted"/>
<reference evidence="5 6" key="1">
    <citation type="journal article" date="2017" name="Gigascience">
        <title>Genome sequence of the small brown planthopper, Laodelphax striatellus.</title>
        <authorList>
            <person name="Zhu J."/>
            <person name="Jiang F."/>
            <person name="Wang X."/>
            <person name="Yang P."/>
            <person name="Bao Y."/>
            <person name="Zhao W."/>
            <person name="Wang W."/>
            <person name="Lu H."/>
            <person name="Wang Q."/>
            <person name="Cui N."/>
            <person name="Li J."/>
            <person name="Chen X."/>
            <person name="Luo L."/>
            <person name="Yu J."/>
            <person name="Kang L."/>
            <person name="Cui F."/>
        </authorList>
    </citation>
    <scope>NUCLEOTIDE SEQUENCE [LARGE SCALE GENOMIC DNA]</scope>
    <source>
        <strain evidence="5">Lst14</strain>
    </source>
</reference>
<dbReference type="InParanoid" id="A0A482X3K7"/>
<dbReference type="FunCoup" id="A0A482X3K7">
    <property type="interactions" value="11"/>
</dbReference>
<dbReference type="STRING" id="195883.A0A482X3K7"/>
<comment type="caution">
    <text evidence="5">The sequence shown here is derived from an EMBL/GenBank/DDBJ whole genome shotgun (WGS) entry which is preliminary data.</text>
</comment>
<dbReference type="SUPFAM" id="SSF50044">
    <property type="entry name" value="SH3-domain"/>
    <property type="match status" value="2"/>
</dbReference>
<dbReference type="PROSITE" id="PS50002">
    <property type="entry name" value="SH3"/>
    <property type="match status" value="2"/>
</dbReference>
<dbReference type="FunFam" id="2.30.30.40:FF:000072">
    <property type="entry name" value="Unconventional Myosin IB"/>
    <property type="match status" value="1"/>
</dbReference>